<evidence type="ECO:0000256" key="1">
    <source>
        <dbReference type="ARBA" id="ARBA00004162"/>
    </source>
</evidence>
<feature type="compositionally biased region" description="Basic and acidic residues" evidence="10">
    <location>
        <begin position="41"/>
        <end position="58"/>
    </location>
</feature>
<keyword evidence="12" id="KW-1185">Reference proteome</keyword>
<comment type="subcellular location">
    <subcellularLocation>
        <location evidence="1 9">Cell membrane</location>
        <topology evidence="1 9">Single-pass membrane protein</topology>
    </subcellularLocation>
</comment>
<evidence type="ECO:0000256" key="3">
    <source>
        <dbReference type="ARBA" id="ARBA00022475"/>
    </source>
</evidence>
<keyword evidence="2 9" id="KW-0813">Transport</keyword>
<dbReference type="EMBL" id="AGUD01000102">
    <property type="protein sequence ID" value="EHN11453.1"/>
    <property type="molecule type" value="Genomic_DNA"/>
</dbReference>
<dbReference type="InterPro" id="IPR006312">
    <property type="entry name" value="TatA/E"/>
</dbReference>
<dbReference type="AlphaFoldDB" id="H0E4C9"/>
<dbReference type="Proteomes" id="UP000005143">
    <property type="component" value="Unassembled WGS sequence"/>
</dbReference>
<dbReference type="OrthoDB" id="5245163at2"/>
<evidence type="ECO:0000256" key="2">
    <source>
        <dbReference type="ARBA" id="ARBA00022448"/>
    </source>
</evidence>
<comment type="caution">
    <text evidence="11">The sequence shown here is derived from an EMBL/GenBank/DDBJ whole genome shotgun (WGS) entry which is preliminary data.</text>
</comment>
<evidence type="ECO:0000256" key="4">
    <source>
        <dbReference type="ARBA" id="ARBA00022692"/>
    </source>
</evidence>
<keyword evidence="6 9" id="KW-1133">Transmembrane helix</keyword>
<proteinExistence type="inferred from homology"/>
<feature type="region of interest" description="Disordered" evidence="10">
    <location>
        <begin position="41"/>
        <end position="81"/>
    </location>
</feature>
<keyword evidence="8 9" id="KW-0472">Membrane</keyword>
<feature type="transmembrane region" description="Helical" evidence="9">
    <location>
        <begin position="6"/>
        <end position="23"/>
    </location>
</feature>
<name>H0E4C9_9ACTN</name>
<evidence type="ECO:0000256" key="9">
    <source>
        <dbReference type="HAMAP-Rule" id="MF_00236"/>
    </source>
</evidence>
<dbReference type="HAMAP" id="MF_00236">
    <property type="entry name" value="TatA_E"/>
    <property type="match status" value="1"/>
</dbReference>
<evidence type="ECO:0000256" key="5">
    <source>
        <dbReference type="ARBA" id="ARBA00022927"/>
    </source>
</evidence>
<dbReference type="GO" id="GO:0008320">
    <property type="term" value="F:protein transmembrane transporter activity"/>
    <property type="evidence" value="ECO:0007669"/>
    <property type="project" value="UniProtKB-UniRule"/>
</dbReference>
<dbReference type="NCBIfam" id="NF011430">
    <property type="entry name" value="PRK14861.1"/>
    <property type="match status" value="1"/>
</dbReference>
<dbReference type="PANTHER" id="PTHR42982">
    <property type="entry name" value="SEC-INDEPENDENT PROTEIN TRANSLOCASE PROTEIN TATA"/>
    <property type="match status" value="1"/>
</dbReference>
<dbReference type="RefSeq" id="WP_007573190.1">
    <property type="nucleotide sequence ID" value="NZ_AGUD01000102.1"/>
</dbReference>
<dbReference type="GO" id="GO:0043953">
    <property type="term" value="P:protein transport by the Tat complex"/>
    <property type="evidence" value="ECO:0007669"/>
    <property type="project" value="UniProtKB-UniRule"/>
</dbReference>
<evidence type="ECO:0000313" key="12">
    <source>
        <dbReference type="Proteomes" id="UP000005143"/>
    </source>
</evidence>
<dbReference type="Gene3D" id="1.20.5.3310">
    <property type="match status" value="1"/>
</dbReference>
<evidence type="ECO:0000256" key="6">
    <source>
        <dbReference type="ARBA" id="ARBA00022989"/>
    </source>
</evidence>
<gene>
    <name evidence="9" type="primary">tatA</name>
    <name evidence="11" type="ORF">PAI11_16590</name>
</gene>
<accession>H0E4C9</accession>
<comment type="subunit">
    <text evidence="9">The Tat system comprises two distinct complexes: a TatABC complex, containing multiple copies of TatA, TatB and TatC subunits, and a separate TatA complex, containing only TatA subunits. Substrates initially bind to the TatABC complex, which probably triggers association of the separate TatA complex to form the active translocon.</text>
</comment>
<dbReference type="GO" id="GO:0033281">
    <property type="term" value="C:TAT protein transport complex"/>
    <property type="evidence" value="ECO:0007669"/>
    <property type="project" value="UniProtKB-UniRule"/>
</dbReference>
<keyword evidence="4 9" id="KW-0812">Transmembrane</keyword>
<dbReference type="PRINTS" id="PR01506">
    <property type="entry name" value="TATBPROTEIN"/>
</dbReference>
<reference evidence="11 12" key="1">
    <citation type="journal article" date="2013" name="Biodegradation">
        <title>Quantitative proteomic analysis of ibuprofen-degrading Patulibacter sp. strain I11.</title>
        <authorList>
            <person name="Almeida B."/>
            <person name="Kjeldal H."/>
            <person name="Lolas I."/>
            <person name="Knudsen A.D."/>
            <person name="Carvalho G."/>
            <person name="Nielsen K.L."/>
            <person name="Barreto Crespo M.T."/>
            <person name="Stensballe A."/>
            <person name="Nielsen J.L."/>
        </authorList>
    </citation>
    <scope>NUCLEOTIDE SEQUENCE [LARGE SCALE GENOMIC DNA]</scope>
    <source>
        <strain evidence="11 12">I11</strain>
    </source>
</reference>
<dbReference type="InterPro" id="IPR003369">
    <property type="entry name" value="TatA/B/E"/>
</dbReference>
<keyword evidence="5 9" id="KW-0653">Protein transport</keyword>
<evidence type="ECO:0000256" key="8">
    <source>
        <dbReference type="ARBA" id="ARBA00023136"/>
    </source>
</evidence>
<organism evidence="11 12">
    <name type="scientific">Patulibacter medicamentivorans</name>
    <dbReference type="NCBI Taxonomy" id="1097667"/>
    <lineage>
        <taxon>Bacteria</taxon>
        <taxon>Bacillati</taxon>
        <taxon>Actinomycetota</taxon>
        <taxon>Thermoleophilia</taxon>
        <taxon>Solirubrobacterales</taxon>
        <taxon>Patulibacteraceae</taxon>
        <taxon>Patulibacter</taxon>
    </lineage>
</organism>
<evidence type="ECO:0000313" key="11">
    <source>
        <dbReference type="EMBL" id="EHN11453.1"/>
    </source>
</evidence>
<evidence type="ECO:0000256" key="10">
    <source>
        <dbReference type="SAM" id="MobiDB-lite"/>
    </source>
</evidence>
<sequence length="81" mass="8577">MPLGIGVPELLIILLVVLVIFGPKKLPGLGKQLGTGMREFKDSIAGNDKDDAKPKAEALDAGPEETVTAQPVEQREKTPGE</sequence>
<evidence type="ECO:0000256" key="7">
    <source>
        <dbReference type="ARBA" id="ARBA00023010"/>
    </source>
</evidence>
<dbReference type="NCBIfam" id="TIGR01411">
    <property type="entry name" value="tatAE"/>
    <property type="match status" value="1"/>
</dbReference>
<comment type="function">
    <text evidence="9">Part of the twin-arginine translocation (Tat) system that transports large folded proteins containing a characteristic twin-arginine motif in their signal peptide across membranes. TatA could form the protein-conducting channel of the Tat system.</text>
</comment>
<dbReference type="PANTHER" id="PTHR42982:SF1">
    <property type="entry name" value="SEC-INDEPENDENT PROTEIN TRANSLOCASE PROTEIN TATA"/>
    <property type="match status" value="1"/>
</dbReference>
<keyword evidence="7 9" id="KW-0811">Translocation</keyword>
<protein>
    <recommendedName>
        <fullName evidence="9">Sec-independent protein translocase protein TatA</fullName>
    </recommendedName>
</protein>
<dbReference type="Pfam" id="PF02416">
    <property type="entry name" value="TatA_B_E"/>
    <property type="match status" value="1"/>
</dbReference>
<comment type="similarity">
    <text evidence="9">Belongs to the TatA/E family.</text>
</comment>
<keyword evidence="3 9" id="KW-1003">Cell membrane</keyword>